<dbReference type="Pfam" id="PF09527">
    <property type="entry name" value="ATPase_gene1"/>
    <property type="match status" value="1"/>
</dbReference>
<proteinExistence type="predicted"/>
<keyword evidence="1" id="KW-0812">Transmembrane</keyword>
<organism evidence="2 3">
    <name type="scientific">Candidatus Roizmanbacteria bacterium CG23_combo_of_CG06-09_8_20_14_all_35_49</name>
    <dbReference type="NCBI Taxonomy" id="1974863"/>
    <lineage>
        <taxon>Bacteria</taxon>
        <taxon>Candidatus Roizmaniibacteriota</taxon>
    </lineage>
</organism>
<evidence type="ECO:0008006" key="4">
    <source>
        <dbReference type="Google" id="ProtNLM"/>
    </source>
</evidence>
<evidence type="ECO:0000256" key="1">
    <source>
        <dbReference type="SAM" id="Phobius"/>
    </source>
</evidence>
<comment type="caution">
    <text evidence="2">The sequence shown here is derived from an EMBL/GenBank/DDBJ whole genome shotgun (WGS) entry which is preliminary data.</text>
</comment>
<keyword evidence="1" id="KW-0472">Membrane</keyword>
<evidence type="ECO:0000313" key="3">
    <source>
        <dbReference type="Proteomes" id="UP000231025"/>
    </source>
</evidence>
<feature type="transmembrane region" description="Helical" evidence="1">
    <location>
        <begin position="33"/>
        <end position="54"/>
    </location>
</feature>
<accession>A0A2G9YA29</accession>
<keyword evidence="1" id="KW-1133">Transmembrane helix</keyword>
<feature type="transmembrane region" description="Helical" evidence="1">
    <location>
        <begin position="66"/>
        <end position="88"/>
    </location>
</feature>
<sequence>MSRKYYSFDKNLNLKQVPAIKKKEISKKLNFRLANYLNLGYYLIVPLLLGVFLGLSLDRLLKKKNFFFIIFFSLGIIGTFYNLIKIYFNARDSDKNARNQHQG</sequence>
<dbReference type="Proteomes" id="UP000231025">
    <property type="component" value="Unassembled WGS sequence"/>
</dbReference>
<reference evidence="2 3" key="1">
    <citation type="submission" date="2017-09" db="EMBL/GenBank/DDBJ databases">
        <title>Depth-based differentiation of microbial function through sediment-hosted aquifers and enrichment of novel symbionts in the deep terrestrial subsurface.</title>
        <authorList>
            <person name="Probst A.J."/>
            <person name="Ladd B."/>
            <person name="Jarett J.K."/>
            <person name="Geller-Mcgrath D.E."/>
            <person name="Sieber C.M."/>
            <person name="Emerson J.B."/>
            <person name="Anantharaman K."/>
            <person name="Thomas B.C."/>
            <person name="Malmstrom R."/>
            <person name="Stieglmeier M."/>
            <person name="Klingl A."/>
            <person name="Woyke T."/>
            <person name="Ryan C.M."/>
            <person name="Banfield J.F."/>
        </authorList>
    </citation>
    <scope>NUCLEOTIDE SEQUENCE [LARGE SCALE GENOMIC DNA]</scope>
    <source>
        <strain evidence="2">CG23_combo_of_CG06-09_8_20_14_all_35_49</strain>
    </source>
</reference>
<dbReference type="AlphaFoldDB" id="A0A2G9YA29"/>
<dbReference type="EMBL" id="PCRE01000002">
    <property type="protein sequence ID" value="PIP15361.1"/>
    <property type="molecule type" value="Genomic_DNA"/>
</dbReference>
<dbReference type="InterPro" id="IPR032820">
    <property type="entry name" value="ATPase_put"/>
</dbReference>
<name>A0A2G9YA29_9BACT</name>
<evidence type="ECO:0000313" key="2">
    <source>
        <dbReference type="EMBL" id="PIP15361.1"/>
    </source>
</evidence>
<protein>
    <recommendedName>
        <fullName evidence="4">AtpZ/AtpI family protein</fullName>
    </recommendedName>
</protein>
<gene>
    <name evidence="2" type="ORF">COX47_00175</name>
</gene>